<proteinExistence type="predicted"/>
<dbReference type="Proteomes" id="UP001465976">
    <property type="component" value="Unassembled WGS sequence"/>
</dbReference>
<name>A0ABR3FTF1_9AGAR</name>
<protein>
    <submittedName>
        <fullName evidence="2">Uncharacterized protein</fullName>
    </submittedName>
</protein>
<gene>
    <name evidence="2" type="ORF">V5O48_003247</name>
</gene>
<organism evidence="2 3">
    <name type="scientific">Marasmius crinis-equi</name>
    <dbReference type="NCBI Taxonomy" id="585013"/>
    <lineage>
        <taxon>Eukaryota</taxon>
        <taxon>Fungi</taxon>
        <taxon>Dikarya</taxon>
        <taxon>Basidiomycota</taxon>
        <taxon>Agaricomycotina</taxon>
        <taxon>Agaricomycetes</taxon>
        <taxon>Agaricomycetidae</taxon>
        <taxon>Agaricales</taxon>
        <taxon>Marasmiineae</taxon>
        <taxon>Marasmiaceae</taxon>
        <taxon>Marasmius</taxon>
    </lineage>
</organism>
<keyword evidence="3" id="KW-1185">Reference proteome</keyword>
<feature type="region of interest" description="Disordered" evidence="1">
    <location>
        <begin position="64"/>
        <end position="91"/>
    </location>
</feature>
<dbReference type="EMBL" id="JBAHYK010000086">
    <property type="protein sequence ID" value="KAL0578749.1"/>
    <property type="molecule type" value="Genomic_DNA"/>
</dbReference>
<evidence type="ECO:0000256" key="1">
    <source>
        <dbReference type="SAM" id="MobiDB-lite"/>
    </source>
</evidence>
<evidence type="ECO:0000313" key="2">
    <source>
        <dbReference type="EMBL" id="KAL0578749.1"/>
    </source>
</evidence>
<accession>A0ABR3FTF1</accession>
<reference evidence="2 3" key="1">
    <citation type="submission" date="2024-02" db="EMBL/GenBank/DDBJ databases">
        <title>A draft genome for the cacao thread blight pathogen Marasmius crinis-equi.</title>
        <authorList>
            <person name="Cohen S.P."/>
            <person name="Baruah I.K."/>
            <person name="Amoako-Attah I."/>
            <person name="Bukari Y."/>
            <person name="Meinhardt L.W."/>
            <person name="Bailey B.A."/>
        </authorList>
    </citation>
    <scope>NUCLEOTIDE SEQUENCE [LARGE SCALE GENOMIC DNA]</scope>
    <source>
        <strain evidence="2 3">GH-76</strain>
    </source>
</reference>
<evidence type="ECO:0000313" key="3">
    <source>
        <dbReference type="Proteomes" id="UP001465976"/>
    </source>
</evidence>
<comment type="caution">
    <text evidence="2">The sequence shown here is derived from an EMBL/GenBank/DDBJ whole genome shotgun (WGS) entry which is preliminary data.</text>
</comment>
<sequence>MIRRPPTLIPMTDSDVQDVRDIAARQKAELAHNKDMAEKMKKLADNPEMQKEDYLMIEQLKQAKQKEKEKRLGPTSTQEKHVCRLEDTPRL</sequence>